<keyword evidence="12" id="KW-1185">Reference proteome</keyword>
<evidence type="ECO:0000259" key="10">
    <source>
        <dbReference type="PROSITE" id="PS51141"/>
    </source>
</evidence>
<dbReference type="PANTHER" id="PTHR31251">
    <property type="entry name" value="SQUAMOSA PROMOTER-BINDING-LIKE PROTEIN 4"/>
    <property type="match status" value="1"/>
</dbReference>
<keyword evidence="7" id="KW-0804">Transcription</keyword>
<dbReference type="InterPro" id="IPR004333">
    <property type="entry name" value="SBP_dom"/>
</dbReference>
<dbReference type="GO" id="GO:0005634">
    <property type="term" value="C:nucleus"/>
    <property type="evidence" value="ECO:0007669"/>
    <property type="project" value="UniProtKB-SubCell"/>
</dbReference>
<gene>
    <name evidence="11" type="ORF">O6P43_030604</name>
</gene>
<evidence type="ECO:0000313" key="12">
    <source>
        <dbReference type="Proteomes" id="UP001163823"/>
    </source>
</evidence>
<evidence type="ECO:0000256" key="6">
    <source>
        <dbReference type="ARBA" id="ARBA00023125"/>
    </source>
</evidence>
<feature type="domain" description="SBP-type" evidence="10">
    <location>
        <begin position="169"/>
        <end position="246"/>
    </location>
</feature>
<keyword evidence="3 9" id="KW-0863">Zinc-finger</keyword>
<dbReference type="Pfam" id="PF03110">
    <property type="entry name" value="SBP"/>
    <property type="match status" value="1"/>
</dbReference>
<dbReference type="InterPro" id="IPR036893">
    <property type="entry name" value="SBP_sf"/>
</dbReference>
<comment type="subcellular location">
    <subcellularLocation>
        <location evidence="1">Nucleus</location>
    </subcellularLocation>
</comment>
<dbReference type="PANTHER" id="PTHR31251:SF74">
    <property type="entry name" value="SQUAMOSA PROMOTER-BINDING-LIKE PROTEIN 2"/>
    <property type="match status" value="1"/>
</dbReference>
<evidence type="ECO:0000256" key="8">
    <source>
        <dbReference type="ARBA" id="ARBA00023242"/>
    </source>
</evidence>
<dbReference type="AlphaFoldDB" id="A0AAD7KTK0"/>
<evidence type="ECO:0000256" key="2">
    <source>
        <dbReference type="ARBA" id="ARBA00022723"/>
    </source>
</evidence>
<evidence type="ECO:0000256" key="3">
    <source>
        <dbReference type="ARBA" id="ARBA00022771"/>
    </source>
</evidence>
<keyword evidence="4" id="KW-0862">Zinc</keyword>
<organism evidence="11 12">
    <name type="scientific">Quillaja saponaria</name>
    <name type="common">Soap bark tree</name>
    <dbReference type="NCBI Taxonomy" id="32244"/>
    <lineage>
        <taxon>Eukaryota</taxon>
        <taxon>Viridiplantae</taxon>
        <taxon>Streptophyta</taxon>
        <taxon>Embryophyta</taxon>
        <taxon>Tracheophyta</taxon>
        <taxon>Spermatophyta</taxon>
        <taxon>Magnoliopsida</taxon>
        <taxon>eudicotyledons</taxon>
        <taxon>Gunneridae</taxon>
        <taxon>Pentapetalae</taxon>
        <taxon>rosids</taxon>
        <taxon>fabids</taxon>
        <taxon>Fabales</taxon>
        <taxon>Quillajaceae</taxon>
        <taxon>Quillaja</taxon>
    </lineage>
</organism>
<evidence type="ECO:0000256" key="9">
    <source>
        <dbReference type="PROSITE-ProRule" id="PRU00470"/>
    </source>
</evidence>
<dbReference type="Proteomes" id="UP001163823">
    <property type="component" value="Chromosome 13"/>
</dbReference>
<name>A0AAD7KTK0_QUISA</name>
<dbReference type="Gene3D" id="4.10.1100.10">
    <property type="entry name" value="Transcription factor, SBP-box domain"/>
    <property type="match status" value="1"/>
</dbReference>
<reference evidence="11" key="1">
    <citation type="journal article" date="2023" name="Science">
        <title>Elucidation of the pathway for biosynthesis of saponin adjuvants from the soapbark tree.</title>
        <authorList>
            <person name="Reed J."/>
            <person name="Orme A."/>
            <person name="El-Demerdash A."/>
            <person name="Owen C."/>
            <person name="Martin L.B.B."/>
            <person name="Misra R.C."/>
            <person name="Kikuchi S."/>
            <person name="Rejzek M."/>
            <person name="Martin A.C."/>
            <person name="Harkess A."/>
            <person name="Leebens-Mack J."/>
            <person name="Louveau T."/>
            <person name="Stephenson M.J."/>
            <person name="Osbourn A."/>
        </authorList>
    </citation>
    <scope>NUCLEOTIDE SEQUENCE</scope>
    <source>
        <strain evidence="11">S10</strain>
    </source>
</reference>
<dbReference type="KEGG" id="qsa:O6P43_030604"/>
<dbReference type="GO" id="GO:0003677">
    <property type="term" value="F:DNA binding"/>
    <property type="evidence" value="ECO:0007669"/>
    <property type="project" value="UniProtKB-KW"/>
</dbReference>
<dbReference type="GO" id="GO:0008270">
    <property type="term" value="F:zinc ion binding"/>
    <property type="evidence" value="ECO:0007669"/>
    <property type="project" value="UniProtKB-KW"/>
</dbReference>
<dbReference type="FunFam" id="4.10.1100.10:FF:000001">
    <property type="entry name" value="Squamosa promoter-binding-like protein 14"/>
    <property type="match status" value="1"/>
</dbReference>
<evidence type="ECO:0000256" key="5">
    <source>
        <dbReference type="ARBA" id="ARBA00023015"/>
    </source>
</evidence>
<evidence type="ECO:0000256" key="4">
    <source>
        <dbReference type="ARBA" id="ARBA00022833"/>
    </source>
</evidence>
<dbReference type="EMBL" id="JARAOO010000013">
    <property type="protein sequence ID" value="KAJ7945560.1"/>
    <property type="molecule type" value="Genomic_DNA"/>
</dbReference>
<keyword evidence="8" id="KW-0539">Nucleus</keyword>
<dbReference type="PROSITE" id="PS51141">
    <property type="entry name" value="ZF_SBP"/>
    <property type="match status" value="1"/>
</dbReference>
<protein>
    <submittedName>
        <fullName evidence="11">Squamosa promoter-binding-like protein</fullName>
    </submittedName>
</protein>
<dbReference type="SUPFAM" id="SSF103612">
    <property type="entry name" value="SBT domain"/>
    <property type="match status" value="1"/>
</dbReference>
<evidence type="ECO:0000313" key="11">
    <source>
        <dbReference type="EMBL" id="KAJ7945560.1"/>
    </source>
</evidence>
<accession>A0AAD7KTK0</accession>
<keyword evidence="6" id="KW-0238">DNA-binding</keyword>
<dbReference type="InterPro" id="IPR044817">
    <property type="entry name" value="SBP-like"/>
</dbReference>
<keyword evidence="2" id="KW-0479">Metal-binding</keyword>
<evidence type="ECO:0000256" key="7">
    <source>
        <dbReference type="ARBA" id="ARBA00023163"/>
    </source>
</evidence>
<sequence>MEWNARSPSQWDWEHLFLFNAKAAEKPKYQPTDWGCEANREINFGSFYQSGGGGGSGSDLIPSSKSSRSASISSSSIGESKTLKFIFEGSEEDFSVKNEIYKEEATRTPPIIEPSGSGEPLLSLKLGKRLSFEDVCPGSDTKTSSSSMIPAPSLTAAKKCKSINHGSQPPRCQVEGCNLELSSAKDYHRKHRVCERHSKSSKVVVGGLERRFCQQCSRFHGLSEFDEKKRSCRKRLFDHNARRRKPHPEAVRLNPPILYSSPYDGRQQMNQLAYSRAKPINPGLEDPMISSDLNATQEFHRALSLLSTDSWSSYESKSISLEHSNHTHIEFAQPVMHQATQSMPLATSEYWKTEQQPIDSRVCILNSDCDDSSRFQDFHLFRAPYASSFVSSRLN</sequence>
<evidence type="ECO:0000256" key="1">
    <source>
        <dbReference type="ARBA" id="ARBA00004123"/>
    </source>
</evidence>
<keyword evidence="5" id="KW-0805">Transcription regulation</keyword>
<comment type="caution">
    <text evidence="11">The sequence shown here is derived from an EMBL/GenBank/DDBJ whole genome shotgun (WGS) entry which is preliminary data.</text>
</comment>
<proteinExistence type="predicted"/>